<gene>
    <name evidence="4" type="ORF">CYFUS_002111</name>
</gene>
<dbReference type="SUPFAM" id="SSF46565">
    <property type="entry name" value="Chaperone J-domain"/>
    <property type="match status" value="1"/>
</dbReference>
<organism evidence="4 5">
    <name type="scientific">Cystobacter fuscus</name>
    <dbReference type="NCBI Taxonomy" id="43"/>
    <lineage>
        <taxon>Bacteria</taxon>
        <taxon>Pseudomonadati</taxon>
        <taxon>Myxococcota</taxon>
        <taxon>Myxococcia</taxon>
        <taxon>Myxococcales</taxon>
        <taxon>Cystobacterineae</taxon>
        <taxon>Archangiaceae</taxon>
        <taxon>Cystobacter</taxon>
    </lineage>
</organism>
<dbReference type="KEGG" id="cfus:CYFUS_002111"/>
<proteinExistence type="predicted"/>
<feature type="coiled-coil region" evidence="1">
    <location>
        <begin position="439"/>
        <end position="476"/>
    </location>
</feature>
<feature type="compositionally biased region" description="Basic and acidic residues" evidence="2">
    <location>
        <begin position="839"/>
        <end position="870"/>
    </location>
</feature>
<keyword evidence="1" id="KW-0175">Coiled coil</keyword>
<evidence type="ECO:0000256" key="1">
    <source>
        <dbReference type="SAM" id="Coils"/>
    </source>
</evidence>
<sequence>MAESVLLVHDDIAIIATVRRLLTREGHEVILATSVADALIAFGHHLPALIILAPGVEGGRGPLVLEELGLHPDMRLARVLLLGEPIAGSAAPVAPLPLDGANFVVQVSTLIHSPSGPEGWYVVKDEEPEPPLEPLEPLPPRSGPPGLVPRQAGPGRASGSEPVAPALPASPFALDADELFSHVGLTGEVPLPLLPPEVFAPAPAQPAPVPAELEPEGEAESLFGQTEQAVSSGRGIPTITAVSPVEMGPVSTPVLAPEPVKPLPSLPPVKAISPETVDLDAEARAEAERLAQLEIESAQARARDGLEASDDFSPGELAARVGPQLGDEGFFDVEPTPVAPTAALREAEARALAPESTRLLEGSDLEPVPADAPLPTEGDAPESWEEPHQESAADWFDSGPEKAASGPAREGAPAVAEPAPVSEVGAPAKVEALPAEEALAVLEVRLMRTERRLAQLQAERDAAQKALREAERDRTEADAFAEELHFSLQQHSDALADREAAFKSERERLTRESVGREEALRREVEAQRTRLAELSGEREREATRRRELERRLEEARTGQEDAAGLQQRLEELRGQLEEERRQRLEAERRVASEAEARVQAEARAEQERAALRDAEARAEAERAARTRAEARAREEQSARVDARARAEEEQVALREAEERVETERAARAEAEARAEQERAARVDAEAQAEAAREEAEERAGQERAARVRAEARVEQERTARVKAEERAGQERAAREEAEARAEAETKSRGEWEARAHAEAKARKDLSARVEKEARARAEVEARVAAEAQARAQAESRAEAEARARTEAEARVHAEKKARMDVEARARTTAEARVQSEMQARAEAEARAEAADAARAEAEAQAEREVRERARAQQGAEAADKARLRAEARASKAEQERDEALAQAESQLRAREEAEMRGVALSRRHQEWEARLEGATQARAEAESQAEELERARVDAETRAVTAERLRVEMELRVERAEKARAASQARAVEEKQARGEAEARVEAAEHARDEALARVEAGLHAREAWSRESAELSERLSRLEESLAERATQLDESRAEAERLGRALTEARREVERLEQARVQSGEQLVRLRAEAEAAEARSRAALITFEEPGGSLVDIPRAGSVNREGLASLLSRLQSARLQARFELKGTGALRVLWLKDGRIVGALSSAPDESLIDRARADALIDARQENELRLVRGSSTGALIDTMRARGHLLENEVVPLVQRYTEQVALDAFGEASSLYRLVEEPPPHEVALAASTRPLLHLLAEALRDHVTAESFLSAAGGLRAGVFRGESAPESFGLSARELRLLSEVDGEQTLEQLLLGAGLPQDTAFKLLALLHTLGLVVLKPAIPVSGQETPGELEVRRLESKFEEIQDADYFSVLGLARTAGSEDVKRAHALLSAEFHPLRFAGHPDPVLQHRAQQISNTLSEAARALADDRLREEYARSLLD</sequence>
<feature type="region of interest" description="Disordered" evidence="2">
    <location>
        <begin position="505"/>
        <end position="768"/>
    </location>
</feature>
<dbReference type="InterPro" id="IPR036869">
    <property type="entry name" value="J_dom_sf"/>
</dbReference>
<feature type="compositionally biased region" description="Basic and acidic residues" evidence="2">
    <location>
        <begin position="568"/>
        <end position="768"/>
    </location>
</feature>
<dbReference type="RefSeq" id="WP_095985119.1">
    <property type="nucleotide sequence ID" value="NZ_CP022098.1"/>
</dbReference>
<dbReference type="Gene3D" id="3.40.50.2300">
    <property type="match status" value="1"/>
</dbReference>
<feature type="compositionally biased region" description="Low complexity" evidence="2">
    <location>
        <begin position="406"/>
        <end position="420"/>
    </location>
</feature>
<dbReference type="InterPro" id="IPR011006">
    <property type="entry name" value="CheY-like_superfamily"/>
</dbReference>
<evidence type="ECO:0000259" key="3">
    <source>
        <dbReference type="PROSITE" id="PS50076"/>
    </source>
</evidence>
<feature type="compositionally biased region" description="Basic and acidic residues" evidence="2">
    <location>
        <begin position="505"/>
        <end position="559"/>
    </location>
</feature>
<dbReference type="EMBL" id="CP022098">
    <property type="protein sequence ID" value="ATB36696.1"/>
    <property type="molecule type" value="Genomic_DNA"/>
</dbReference>
<accession>A0A250J0K1</accession>
<evidence type="ECO:0000313" key="5">
    <source>
        <dbReference type="Proteomes" id="UP000217257"/>
    </source>
</evidence>
<feature type="compositionally biased region" description="Pro residues" evidence="2">
    <location>
        <begin position="131"/>
        <end position="147"/>
    </location>
</feature>
<dbReference type="Gene3D" id="1.10.287.110">
    <property type="entry name" value="DnaJ domain"/>
    <property type="match status" value="1"/>
</dbReference>
<dbReference type="PROSITE" id="PS50076">
    <property type="entry name" value="DNAJ_2"/>
    <property type="match status" value="1"/>
</dbReference>
<protein>
    <recommendedName>
        <fullName evidence="3">J domain-containing protein</fullName>
    </recommendedName>
</protein>
<evidence type="ECO:0000256" key="2">
    <source>
        <dbReference type="SAM" id="MobiDB-lite"/>
    </source>
</evidence>
<feature type="region of interest" description="Disordered" evidence="2">
    <location>
        <begin position="118"/>
        <end position="168"/>
    </location>
</feature>
<name>A0A250J0K1_9BACT</name>
<dbReference type="InterPro" id="IPR001623">
    <property type="entry name" value="DnaJ_domain"/>
</dbReference>
<feature type="region of interest" description="Disordered" evidence="2">
    <location>
        <begin position="784"/>
        <end position="908"/>
    </location>
</feature>
<feature type="region of interest" description="Disordered" evidence="2">
    <location>
        <begin position="356"/>
        <end position="420"/>
    </location>
</feature>
<feature type="domain" description="J" evidence="3">
    <location>
        <begin position="1377"/>
        <end position="1448"/>
    </location>
</feature>
<feature type="compositionally biased region" description="Basic and acidic residues" evidence="2">
    <location>
        <begin position="877"/>
        <end position="899"/>
    </location>
</feature>
<evidence type="ECO:0000313" key="4">
    <source>
        <dbReference type="EMBL" id="ATB36696.1"/>
    </source>
</evidence>
<dbReference type="CDD" id="cd06257">
    <property type="entry name" value="DnaJ"/>
    <property type="match status" value="1"/>
</dbReference>
<feature type="region of interest" description="Disordered" evidence="2">
    <location>
        <begin position="301"/>
        <end position="321"/>
    </location>
</feature>
<feature type="compositionally biased region" description="Basic and acidic residues" evidence="2">
    <location>
        <begin position="793"/>
        <end position="829"/>
    </location>
</feature>
<reference evidence="4 5" key="1">
    <citation type="submission" date="2017-06" db="EMBL/GenBank/DDBJ databases">
        <title>Sequencing and comparative analysis of myxobacterial genomes.</title>
        <authorList>
            <person name="Rupp O."/>
            <person name="Goesmann A."/>
            <person name="Sogaard-Andersen L."/>
        </authorList>
    </citation>
    <scope>NUCLEOTIDE SEQUENCE [LARGE SCALE GENOMIC DNA]</scope>
    <source>
        <strain evidence="4 5">DSM 52655</strain>
    </source>
</reference>
<dbReference type="Proteomes" id="UP000217257">
    <property type="component" value="Chromosome"/>
</dbReference>
<dbReference type="SUPFAM" id="SSF52172">
    <property type="entry name" value="CheY-like"/>
    <property type="match status" value="1"/>
</dbReference>